<dbReference type="SMART" id="SM00278">
    <property type="entry name" value="HhH1"/>
    <property type="match status" value="3"/>
</dbReference>
<evidence type="ECO:0000256" key="13">
    <source>
        <dbReference type="ARBA" id="ARBA00022932"/>
    </source>
</evidence>
<comment type="cofactor">
    <cofactor evidence="1">
        <name>Mg(2+)</name>
        <dbReference type="ChEBI" id="CHEBI:18420"/>
    </cofactor>
</comment>
<dbReference type="NCBIfam" id="NF006375">
    <property type="entry name" value="PRK08609.1"/>
    <property type="match status" value="1"/>
</dbReference>
<keyword evidence="26" id="KW-1185">Reference proteome</keyword>
<dbReference type="InterPro" id="IPR003583">
    <property type="entry name" value="Hlx-hairpin-Hlx_DNA-bd_motif"/>
</dbReference>
<dbReference type="CDD" id="cd07436">
    <property type="entry name" value="PHP_PolX"/>
    <property type="match status" value="1"/>
</dbReference>
<evidence type="ECO:0000256" key="14">
    <source>
        <dbReference type="ARBA" id="ARBA00023053"/>
    </source>
</evidence>
<dbReference type="InterPro" id="IPR029398">
    <property type="entry name" value="PolB_thumb"/>
</dbReference>
<evidence type="ECO:0000256" key="16">
    <source>
        <dbReference type="ARBA" id="ARBA00035717"/>
    </source>
</evidence>
<evidence type="ECO:0000256" key="12">
    <source>
        <dbReference type="ARBA" id="ARBA00022843"/>
    </source>
</evidence>
<feature type="domain" description="DNA-directed DNA polymerase X" evidence="24">
    <location>
        <begin position="1"/>
        <end position="315"/>
    </location>
</feature>
<evidence type="ECO:0000256" key="1">
    <source>
        <dbReference type="ARBA" id="ARBA00001946"/>
    </source>
</evidence>
<evidence type="ECO:0000256" key="4">
    <source>
        <dbReference type="ARBA" id="ARBA00012720"/>
    </source>
</evidence>
<comment type="function">
    <text evidence="20">Repair polymerase that plays a key role in base-excision repair. During this process, the damaged base is excised by specific DNA glycosylases, the DNA backbone is nicked at the abasic site by an apurinic/apyrimidic (AP) endonuclease, and POLB removes 5'-deoxyribose-phosphate from the preincised AP site acting as a 5'-deoxyribose-phosphate lyase (5'-dRP lyase); through its DNA polymerase activity, it adds one nucleotide to the 3' end of the arising single-nucleotide gap. Conducts 'gap-filling' DNA synthesis in a stepwise distributive fashion rather than in a processive fashion as for other DNA polymerases. It is also able to cleave sugar-phosphate bonds 3' to an intact AP site, acting as an AP lyase.</text>
</comment>
<keyword evidence="13" id="KW-0239">DNA-directed DNA polymerase</keyword>
<feature type="domain" description="Helix-hairpin-helix DNA-binding motif class 1" evidence="22">
    <location>
        <begin position="89"/>
        <end position="108"/>
    </location>
</feature>
<gene>
    <name evidence="25" type="ORF">AZF04_05555</name>
</gene>
<evidence type="ECO:0000256" key="3">
    <source>
        <dbReference type="ARBA" id="ARBA00012417"/>
    </source>
</evidence>
<dbReference type="Proteomes" id="UP000075806">
    <property type="component" value="Unassembled WGS sequence"/>
</dbReference>
<dbReference type="SMART" id="SM00483">
    <property type="entry name" value="POLXc"/>
    <property type="match status" value="1"/>
</dbReference>
<dbReference type="InterPro" id="IPR002054">
    <property type="entry name" value="DNA-dir_DNA_pol_X"/>
</dbReference>
<dbReference type="Gene3D" id="1.10.150.110">
    <property type="entry name" value="DNA polymerase beta, N-terminal domain-like"/>
    <property type="match status" value="1"/>
</dbReference>
<dbReference type="InterPro" id="IPR027421">
    <property type="entry name" value="DNA_pol_lamdba_lyase_dom_sf"/>
</dbReference>
<dbReference type="GO" id="GO:0140078">
    <property type="term" value="F:class I DNA-(apurinic or apyrimidinic site) endonuclease activity"/>
    <property type="evidence" value="ECO:0007669"/>
    <property type="project" value="UniProtKB-EC"/>
</dbReference>
<evidence type="ECO:0000256" key="6">
    <source>
        <dbReference type="ARBA" id="ARBA00022481"/>
    </source>
</evidence>
<dbReference type="InterPro" id="IPR010996">
    <property type="entry name" value="HHH_MUS81"/>
</dbReference>
<keyword evidence="12" id="KW-0832">Ubl conjugation</keyword>
<evidence type="ECO:0000256" key="11">
    <source>
        <dbReference type="ARBA" id="ARBA00022763"/>
    </source>
</evidence>
<dbReference type="InterPro" id="IPR050243">
    <property type="entry name" value="PHP_phosphatase"/>
</dbReference>
<evidence type="ECO:0000256" key="10">
    <source>
        <dbReference type="ARBA" id="ARBA00022705"/>
    </source>
</evidence>
<evidence type="ECO:0000256" key="18">
    <source>
        <dbReference type="ARBA" id="ARBA00044632"/>
    </source>
</evidence>
<dbReference type="EC" id="2.7.7.7" evidence="3"/>
<dbReference type="InterPro" id="IPR016195">
    <property type="entry name" value="Pol/histidinol_Pase-like"/>
</dbReference>
<comment type="caution">
    <text evidence="25">The sequence shown here is derived from an EMBL/GenBank/DDBJ whole genome shotgun (WGS) entry which is preliminary data.</text>
</comment>
<dbReference type="SUPFAM" id="SSF89550">
    <property type="entry name" value="PHP domain-like"/>
    <property type="match status" value="1"/>
</dbReference>
<dbReference type="PANTHER" id="PTHR36928">
    <property type="entry name" value="PHOSPHATASE YCDX-RELATED"/>
    <property type="match status" value="1"/>
</dbReference>
<keyword evidence="10" id="KW-0235">DNA replication</keyword>
<comment type="catalytic activity">
    <reaction evidence="21">
        <text>DNA(n) + a 2'-deoxyribonucleoside 5'-triphosphate = DNA(n+1) + diphosphate</text>
        <dbReference type="Rhea" id="RHEA:22508"/>
        <dbReference type="Rhea" id="RHEA-COMP:17339"/>
        <dbReference type="Rhea" id="RHEA-COMP:17340"/>
        <dbReference type="ChEBI" id="CHEBI:33019"/>
        <dbReference type="ChEBI" id="CHEBI:61560"/>
        <dbReference type="ChEBI" id="CHEBI:173112"/>
        <dbReference type="EC" id="2.7.7.7"/>
    </reaction>
</comment>
<feature type="domain" description="Polymerase/histidinol phosphatase N-terminal" evidence="23">
    <location>
        <begin position="337"/>
        <end position="416"/>
    </location>
</feature>
<dbReference type="SUPFAM" id="SSF81301">
    <property type="entry name" value="Nucleotidyltransferase"/>
    <property type="match status" value="1"/>
</dbReference>
<dbReference type="Gene3D" id="3.30.210.10">
    <property type="entry name" value="DNA polymerase, thumb domain"/>
    <property type="match status" value="1"/>
</dbReference>
<dbReference type="InterPro" id="IPR004013">
    <property type="entry name" value="PHP_dom"/>
</dbReference>
<feature type="domain" description="Helix-hairpin-helix DNA-binding motif class 1" evidence="22">
    <location>
        <begin position="124"/>
        <end position="143"/>
    </location>
</feature>
<dbReference type="PRINTS" id="PR00870">
    <property type="entry name" value="DNAPOLXBETA"/>
</dbReference>
<dbReference type="Pfam" id="PF02811">
    <property type="entry name" value="PHP"/>
    <property type="match status" value="1"/>
</dbReference>
<dbReference type="Gene3D" id="1.10.150.20">
    <property type="entry name" value="5' to 3' exonuclease, C-terminal subdomain"/>
    <property type="match status" value="1"/>
</dbReference>
<dbReference type="PIRSF" id="PIRSF005047">
    <property type="entry name" value="UCP005047_YshC"/>
    <property type="match status" value="1"/>
</dbReference>
<evidence type="ECO:0000256" key="21">
    <source>
        <dbReference type="ARBA" id="ARBA00049244"/>
    </source>
</evidence>
<evidence type="ECO:0000256" key="19">
    <source>
        <dbReference type="ARBA" id="ARBA00044678"/>
    </source>
</evidence>
<evidence type="ECO:0000259" key="24">
    <source>
        <dbReference type="SMART" id="SM00483"/>
    </source>
</evidence>
<dbReference type="Gene3D" id="3.30.460.10">
    <property type="entry name" value="Beta Polymerase, domain 2"/>
    <property type="match status" value="1"/>
</dbReference>
<evidence type="ECO:0000259" key="22">
    <source>
        <dbReference type="SMART" id="SM00278"/>
    </source>
</evidence>
<feature type="domain" description="Helix-hairpin-helix DNA-binding motif class 1" evidence="22">
    <location>
        <begin position="49"/>
        <end position="68"/>
    </location>
</feature>
<dbReference type="CDD" id="cd00141">
    <property type="entry name" value="NT_POLXc"/>
    <property type="match status" value="1"/>
</dbReference>
<evidence type="ECO:0000256" key="9">
    <source>
        <dbReference type="ARBA" id="ARBA00022695"/>
    </source>
</evidence>
<keyword evidence="14" id="KW-0915">Sodium</keyword>
<dbReference type="GO" id="GO:0006281">
    <property type="term" value="P:DNA repair"/>
    <property type="evidence" value="ECO:0007669"/>
    <property type="project" value="UniProtKB-KW"/>
</dbReference>
<dbReference type="SMART" id="SM00481">
    <property type="entry name" value="POLIIIAc"/>
    <property type="match status" value="1"/>
</dbReference>
<dbReference type="PANTHER" id="PTHR36928:SF1">
    <property type="entry name" value="PHOSPHATASE YCDX-RELATED"/>
    <property type="match status" value="1"/>
</dbReference>
<organism evidence="25 26">
    <name type="scientific">Alkalihalobacillus trypoxylicola</name>
    <dbReference type="NCBI Taxonomy" id="519424"/>
    <lineage>
        <taxon>Bacteria</taxon>
        <taxon>Bacillati</taxon>
        <taxon>Bacillota</taxon>
        <taxon>Bacilli</taxon>
        <taxon>Bacillales</taxon>
        <taxon>Bacillaceae</taxon>
        <taxon>Alkalihalobacillus</taxon>
    </lineage>
</organism>
<dbReference type="GO" id="GO:0003677">
    <property type="term" value="F:DNA binding"/>
    <property type="evidence" value="ECO:0007669"/>
    <property type="project" value="InterPro"/>
</dbReference>
<dbReference type="AlphaFoldDB" id="A0A162EBQ2"/>
<evidence type="ECO:0000256" key="8">
    <source>
        <dbReference type="ARBA" id="ARBA00022679"/>
    </source>
</evidence>
<dbReference type="GO" id="GO:0005829">
    <property type="term" value="C:cytosol"/>
    <property type="evidence" value="ECO:0007669"/>
    <property type="project" value="TreeGrafter"/>
</dbReference>
<dbReference type="GO" id="GO:0008270">
    <property type="term" value="F:zinc ion binding"/>
    <property type="evidence" value="ECO:0007669"/>
    <property type="project" value="TreeGrafter"/>
</dbReference>
<evidence type="ECO:0000256" key="17">
    <source>
        <dbReference type="ARBA" id="ARBA00035726"/>
    </source>
</evidence>
<dbReference type="EMBL" id="LTAO01000012">
    <property type="protein sequence ID" value="KYG32233.1"/>
    <property type="molecule type" value="Genomic_DNA"/>
</dbReference>
<dbReference type="GO" id="GO:0003887">
    <property type="term" value="F:DNA-directed DNA polymerase activity"/>
    <property type="evidence" value="ECO:0007669"/>
    <property type="project" value="UniProtKB-KW"/>
</dbReference>
<dbReference type="FunFam" id="3.20.20.140:FF:000047">
    <property type="entry name" value="PHP domain-containing protein"/>
    <property type="match status" value="1"/>
</dbReference>
<dbReference type="GO" id="GO:0042578">
    <property type="term" value="F:phosphoric ester hydrolase activity"/>
    <property type="evidence" value="ECO:0007669"/>
    <property type="project" value="TreeGrafter"/>
</dbReference>
<evidence type="ECO:0000256" key="2">
    <source>
        <dbReference type="ARBA" id="ARBA00004496"/>
    </source>
</evidence>
<dbReference type="SUPFAM" id="SSF47802">
    <property type="entry name" value="DNA polymerase beta, N-terminal domain-like"/>
    <property type="match status" value="1"/>
</dbReference>
<dbReference type="EC" id="4.2.99.18" evidence="4"/>
<dbReference type="Gene3D" id="3.20.20.140">
    <property type="entry name" value="Metal-dependent hydrolases"/>
    <property type="match status" value="1"/>
</dbReference>
<dbReference type="InterPro" id="IPR002008">
    <property type="entry name" value="DNA_pol_X_beta-like"/>
</dbReference>
<dbReference type="InterPro" id="IPR003141">
    <property type="entry name" value="Pol/His_phosphatase_N"/>
</dbReference>
<keyword evidence="9" id="KW-0548">Nucleotidyltransferase</keyword>
<dbReference type="InterPro" id="IPR037160">
    <property type="entry name" value="DNA_Pol_thumb_sf"/>
</dbReference>
<comment type="catalytic activity">
    <reaction evidence="18">
        <text>2'-deoxyribonucleotide-(2'-deoxyribose 5'-phosphate)-2'-deoxyribonucleotide-DNA = a 3'-end 2'-deoxyribonucleotide-(2,3-dehydro-2,3-deoxyribose 5'-phosphate)-DNA + a 5'-end 5'-phospho-2'-deoxyribonucleoside-DNA + H(+)</text>
        <dbReference type="Rhea" id="RHEA:66592"/>
        <dbReference type="Rhea" id="RHEA-COMP:13180"/>
        <dbReference type="Rhea" id="RHEA-COMP:16897"/>
        <dbReference type="Rhea" id="RHEA-COMP:17067"/>
        <dbReference type="ChEBI" id="CHEBI:15378"/>
        <dbReference type="ChEBI" id="CHEBI:136412"/>
        <dbReference type="ChEBI" id="CHEBI:157695"/>
        <dbReference type="ChEBI" id="CHEBI:167181"/>
        <dbReference type="EC" id="4.2.99.18"/>
    </reaction>
</comment>
<evidence type="ECO:0000256" key="15">
    <source>
        <dbReference type="ARBA" id="ARBA00023204"/>
    </source>
</evidence>
<dbReference type="Pfam" id="PF14716">
    <property type="entry name" value="HHH_8"/>
    <property type="match status" value="1"/>
</dbReference>
<proteinExistence type="predicted"/>
<comment type="catalytic activity">
    <reaction evidence="19">
        <text>a 5'-end 2'-deoxyribose-2'-deoxyribonucleotide-DNA = (2E,4S)-4-hydroxypenten-2-al-5-phosphate + a 5'-end 5'-phospho-2'-deoxyribonucleoside-DNA + H(+)</text>
        <dbReference type="Rhea" id="RHEA:76255"/>
        <dbReference type="Rhea" id="RHEA-COMP:13180"/>
        <dbReference type="Rhea" id="RHEA-COMP:18657"/>
        <dbReference type="ChEBI" id="CHEBI:15378"/>
        <dbReference type="ChEBI" id="CHEBI:136412"/>
        <dbReference type="ChEBI" id="CHEBI:195194"/>
        <dbReference type="ChEBI" id="CHEBI:195195"/>
    </reaction>
</comment>
<dbReference type="InterPro" id="IPR043519">
    <property type="entry name" value="NT_sf"/>
</dbReference>
<keyword evidence="7" id="KW-0237">DNA synthesis</keyword>
<evidence type="ECO:0000256" key="5">
    <source>
        <dbReference type="ARBA" id="ARBA00020020"/>
    </source>
</evidence>
<keyword evidence="15" id="KW-0234">DNA repair</keyword>
<evidence type="ECO:0000256" key="7">
    <source>
        <dbReference type="ARBA" id="ARBA00022634"/>
    </source>
</evidence>
<keyword evidence="6" id="KW-0488">Methylation</keyword>
<evidence type="ECO:0000259" key="23">
    <source>
        <dbReference type="SMART" id="SM00481"/>
    </source>
</evidence>
<sequence length="573" mass="65349">MMNKKEVITVLERIATYLEIKGENPFKISAYRKAAQALETDERSLDEIEKPADIKGIGKGTAEVILELKNTGQSSLLDELKSLLPDGLIPLLKIQGLGGKKIGKLYQELQVVDVHTLKVVCEEKKVREMAGFGEKTEKKILEAIEELNNRPERLPVPWVLPIAERILDQLKEMKEIIRFSQAGSLRRLQETVKDLDFIISTDNPNEVREQLLKLEGVNKVIANGETKVSLEVAGDFPISVDFRLVTDQEFITTLHHFTGSKEHNVAMRQLAKARNEKISEYGVENLDTEEIKTFQSEEEFFDHFQLQYIPPEARENHGEIELFQKNAELIHLSDIKGDLHMHTTASDGAHSLVEMIEANRRKGYQYMVVTDHSQFLRVANGLTVDRLKKQHEEIRKSNERYDDIEIFTGIEMDILPNGSLDFEDEVLAEIDFVIASIHSSFQQSQETIMKRLENAIMNPHVDLIAHPTGRVLGRREGYQVDVEKLISLAKEYDTALELNANPKRLDLSAAWVKRANEEGVTISINTDAHHIDMLEHMKYGVGIAIKGLVNKNSVLNAWSLEKFQHYLKRYELD</sequence>
<comment type="subcellular location">
    <subcellularLocation>
        <location evidence="2">Cytoplasm</location>
    </subcellularLocation>
</comment>
<dbReference type="Pfam" id="PF14791">
    <property type="entry name" value="DNA_pol_B_thumb"/>
    <property type="match status" value="1"/>
</dbReference>
<accession>A0A162EBQ2</accession>
<name>A0A162EBQ2_9BACI</name>
<dbReference type="STRING" id="519424.AZF04_05555"/>
<protein>
    <recommendedName>
        <fullName evidence="5">DNA polymerase beta</fullName>
        <ecNumber evidence="3">2.7.7.7</ecNumber>
        <ecNumber evidence="4">4.2.99.18</ecNumber>
    </recommendedName>
    <alternativeName>
        <fullName evidence="16">5'-deoxyribose-phosphate lyase</fullName>
    </alternativeName>
    <alternativeName>
        <fullName evidence="17">AP lyase</fullName>
    </alternativeName>
</protein>
<reference evidence="25" key="1">
    <citation type="submission" date="2016-02" db="EMBL/GenBank/DDBJ databases">
        <title>Genome sequence of Bacillus trypoxylicola KCTC 13244(T).</title>
        <authorList>
            <person name="Jeong H."/>
            <person name="Park S.-H."/>
            <person name="Choi S.-K."/>
        </authorList>
    </citation>
    <scope>NUCLEOTIDE SEQUENCE [LARGE SCALE GENOMIC DNA]</scope>
    <source>
        <strain evidence="25">KCTC 13244</strain>
    </source>
</reference>
<evidence type="ECO:0000313" key="25">
    <source>
        <dbReference type="EMBL" id="KYG32233.1"/>
    </source>
</evidence>
<dbReference type="InterPro" id="IPR047967">
    <property type="entry name" value="PolX_PHP"/>
</dbReference>
<evidence type="ECO:0000313" key="26">
    <source>
        <dbReference type="Proteomes" id="UP000075806"/>
    </source>
</evidence>
<keyword evidence="8" id="KW-0808">Transferase</keyword>
<evidence type="ECO:0000256" key="20">
    <source>
        <dbReference type="ARBA" id="ARBA00045548"/>
    </source>
</evidence>
<keyword evidence="11" id="KW-0227">DNA damage</keyword>
<dbReference type="InterPro" id="IPR022311">
    <property type="entry name" value="PolX-like"/>
</dbReference>